<gene>
    <name evidence="2" type="ORF">E2C01_057543</name>
</gene>
<protein>
    <submittedName>
        <fullName evidence="2">Uncharacterized protein</fullName>
    </submittedName>
</protein>
<name>A0A5B7H0S0_PORTR</name>
<proteinExistence type="predicted"/>
<dbReference type="AlphaFoldDB" id="A0A5B7H0S0"/>
<dbReference type="EMBL" id="VSRR010020825">
    <property type="protein sequence ID" value="MPC63446.1"/>
    <property type="molecule type" value="Genomic_DNA"/>
</dbReference>
<evidence type="ECO:0000313" key="2">
    <source>
        <dbReference type="EMBL" id="MPC63446.1"/>
    </source>
</evidence>
<keyword evidence="3" id="KW-1185">Reference proteome</keyword>
<reference evidence="2 3" key="1">
    <citation type="submission" date="2019-05" db="EMBL/GenBank/DDBJ databases">
        <title>Another draft genome of Portunus trituberculatus and its Hox gene families provides insights of decapod evolution.</title>
        <authorList>
            <person name="Jeong J.-H."/>
            <person name="Song I."/>
            <person name="Kim S."/>
            <person name="Choi T."/>
            <person name="Kim D."/>
            <person name="Ryu S."/>
            <person name="Kim W."/>
        </authorList>
    </citation>
    <scope>NUCLEOTIDE SEQUENCE [LARGE SCALE GENOMIC DNA]</scope>
    <source>
        <tissue evidence="2">Muscle</tissue>
    </source>
</reference>
<dbReference type="Proteomes" id="UP000324222">
    <property type="component" value="Unassembled WGS sequence"/>
</dbReference>
<feature type="region of interest" description="Disordered" evidence="1">
    <location>
        <begin position="16"/>
        <end position="50"/>
    </location>
</feature>
<accession>A0A5B7H0S0</accession>
<evidence type="ECO:0000256" key="1">
    <source>
        <dbReference type="SAM" id="MobiDB-lite"/>
    </source>
</evidence>
<organism evidence="2 3">
    <name type="scientific">Portunus trituberculatus</name>
    <name type="common">Swimming crab</name>
    <name type="synonym">Neptunus trituberculatus</name>
    <dbReference type="NCBI Taxonomy" id="210409"/>
    <lineage>
        <taxon>Eukaryota</taxon>
        <taxon>Metazoa</taxon>
        <taxon>Ecdysozoa</taxon>
        <taxon>Arthropoda</taxon>
        <taxon>Crustacea</taxon>
        <taxon>Multicrustacea</taxon>
        <taxon>Malacostraca</taxon>
        <taxon>Eumalacostraca</taxon>
        <taxon>Eucarida</taxon>
        <taxon>Decapoda</taxon>
        <taxon>Pleocyemata</taxon>
        <taxon>Brachyura</taxon>
        <taxon>Eubrachyura</taxon>
        <taxon>Portunoidea</taxon>
        <taxon>Portunidae</taxon>
        <taxon>Portuninae</taxon>
        <taxon>Portunus</taxon>
    </lineage>
</organism>
<feature type="compositionally biased region" description="Basic residues" evidence="1">
    <location>
        <begin position="23"/>
        <end position="32"/>
    </location>
</feature>
<evidence type="ECO:0000313" key="3">
    <source>
        <dbReference type="Proteomes" id="UP000324222"/>
    </source>
</evidence>
<sequence length="83" mass="9357">MKEEQATADLLPLGSVSLQPGARRGKARRGWARRGFSGRQQINDKKSAPASRWRAGLMRLVRPPLSFISVAVTMKYYTSVPRW</sequence>
<comment type="caution">
    <text evidence="2">The sequence shown here is derived from an EMBL/GenBank/DDBJ whole genome shotgun (WGS) entry which is preliminary data.</text>
</comment>